<dbReference type="AlphaFoldDB" id="F4QEL0"/>
<evidence type="ECO:0008006" key="7">
    <source>
        <dbReference type="Google" id="ProtNLM"/>
    </source>
</evidence>
<evidence type="ECO:0000256" key="2">
    <source>
        <dbReference type="ARBA" id="ARBA00022741"/>
    </source>
</evidence>
<proteinExistence type="inferred from homology"/>
<gene>
    <name evidence="5" type="ORF">DFA_11885</name>
</gene>
<dbReference type="Gene3D" id="3.40.50.300">
    <property type="entry name" value="P-loop containing nucleotide triphosphate hydrolases"/>
    <property type="match status" value="1"/>
</dbReference>
<keyword evidence="2" id="KW-0547">Nucleotide-binding</keyword>
<dbReference type="OrthoDB" id="48625at2759"/>
<accession>F4QEL0</accession>
<dbReference type="PANTHER" id="PTHR47977">
    <property type="entry name" value="RAS-RELATED PROTEIN RAB"/>
    <property type="match status" value="1"/>
</dbReference>
<dbReference type="STRING" id="1054147.F4QEL0"/>
<dbReference type="InterPro" id="IPR027417">
    <property type="entry name" value="P-loop_NTPase"/>
</dbReference>
<reference evidence="6" key="1">
    <citation type="journal article" date="2011" name="Genome Res.">
        <title>Phylogeny-wide analysis of social amoeba genomes highlights ancient origins for complex intercellular communication.</title>
        <authorList>
            <person name="Heidel A.J."/>
            <person name="Lawal H.M."/>
            <person name="Felder M."/>
            <person name="Schilde C."/>
            <person name="Helps N.R."/>
            <person name="Tunggal B."/>
            <person name="Rivero F."/>
            <person name="John U."/>
            <person name="Schleicher M."/>
            <person name="Eichinger L."/>
            <person name="Platzer M."/>
            <person name="Noegel A.A."/>
            <person name="Schaap P."/>
            <person name="Gloeckner G."/>
        </authorList>
    </citation>
    <scope>NUCLEOTIDE SEQUENCE [LARGE SCALE GENOMIC DNA]</scope>
    <source>
        <strain evidence="6">SH3</strain>
    </source>
</reference>
<sequence length="216" mass="24859">MSCFGGWLNKEQEQTRILKEKNYFGSTLFKGRTNFKLILVGDLDSGKTTIERRLAGEAVSETYEPRCSEFSNLILPINDYQIKVCLWDTMGQERFVNRLPTPYYRGSDFIFMVYDITSLTSFTNLSLNWLSAVTQQQKQQANVNCVTPNILIIGNKLDLSDKRVVSFEQGQTFAQENGCEYLEISAFKGDNFQSLKDHIINYIQQKIKIESDNLNK</sequence>
<dbReference type="KEGG" id="dfa:DFA_11885"/>
<dbReference type="InterPro" id="IPR005225">
    <property type="entry name" value="Small_GTP-bd"/>
</dbReference>
<dbReference type="PROSITE" id="PS51421">
    <property type="entry name" value="RAS"/>
    <property type="match status" value="1"/>
</dbReference>
<protein>
    <recommendedName>
        <fullName evidence="7">Rab GTPase</fullName>
    </recommendedName>
</protein>
<keyword evidence="3" id="KW-0342">GTP-binding</keyword>
<dbReference type="SMART" id="SM00175">
    <property type="entry name" value="RAB"/>
    <property type="match status" value="1"/>
</dbReference>
<evidence type="ECO:0000256" key="1">
    <source>
        <dbReference type="ARBA" id="ARBA00006270"/>
    </source>
</evidence>
<dbReference type="Proteomes" id="UP000007797">
    <property type="component" value="Unassembled WGS sequence"/>
</dbReference>
<keyword evidence="6" id="KW-1185">Reference proteome</keyword>
<organism evidence="5 6">
    <name type="scientific">Cavenderia fasciculata</name>
    <name type="common">Slime mold</name>
    <name type="synonym">Dictyostelium fasciculatum</name>
    <dbReference type="NCBI Taxonomy" id="261658"/>
    <lineage>
        <taxon>Eukaryota</taxon>
        <taxon>Amoebozoa</taxon>
        <taxon>Evosea</taxon>
        <taxon>Eumycetozoa</taxon>
        <taxon>Dictyostelia</taxon>
        <taxon>Acytosteliales</taxon>
        <taxon>Cavenderiaceae</taxon>
        <taxon>Cavenderia</taxon>
    </lineage>
</organism>
<dbReference type="Pfam" id="PF00071">
    <property type="entry name" value="Ras"/>
    <property type="match status" value="1"/>
</dbReference>
<evidence type="ECO:0000256" key="4">
    <source>
        <dbReference type="ARBA" id="ARBA00023288"/>
    </source>
</evidence>
<dbReference type="PROSITE" id="PS51419">
    <property type="entry name" value="RAB"/>
    <property type="match status" value="1"/>
</dbReference>
<dbReference type="CDD" id="cd00154">
    <property type="entry name" value="Rab"/>
    <property type="match status" value="1"/>
</dbReference>
<evidence type="ECO:0000313" key="6">
    <source>
        <dbReference type="Proteomes" id="UP000007797"/>
    </source>
</evidence>
<dbReference type="FunFam" id="3.40.50.300:FF:001447">
    <property type="entry name" value="Ras-related protein Rab-1B"/>
    <property type="match status" value="1"/>
</dbReference>
<dbReference type="PRINTS" id="PR00449">
    <property type="entry name" value="RASTRNSFRMNG"/>
</dbReference>
<dbReference type="NCBIfam" id="TIGR00231">
    <property type="entry name" value="small_GTP"/>
    <property type="match status" value="1"/>
</dbReference>
<comment type="similarity">
    <text evidence="1">Belongs to the small GTPase superfamily. Rab family.</text>
</comment>
<dbReference type="InterPro" id="IPR050227">
    <property type="entry name" value="Rab"/>
</dbReference>
<dbReference type="EMBL" id="GL883029">
    <property type="protein sequence ID" value="EGG14121.1"/>
    <property type="molecule type" value="Genomic_DNA"/>
</dbReference>
<evidence type="ECO:0000256" key="3">
    <source>
        <dbReference type="ARBA" id="ARBA00023134"/>
    </source>
</evidence>
<dbReference type="GO" id="GO:0005525">
    <property type="term" value="F:GTP binding"/>
    <property type="evidence" value="ECO:0007669"/>
    <property type="project" value="UniProtKB-KW"/>
</dbReference>
<dbReference type="SUPFAM" id="SSF52540">
    <property type="entry name" value="P-loop containing nucleoside triphosphate hydrolases"/>
    <property type="match status" value="1"/>
</dbReference>
<evidence type="ECO:0000313" key="5">
    <source>
        <dbReference type="EMBL" id="EGG14121.1"/>
    </source>
</evidence>
<dbReference type="GeneID" id="14865674"/>
<dbReference type="SMART" id="SM00174">
    <property type="entry name" value="RHO"/>
    <property type="match status" value="1"/>
</dbReference>
<dbReference type="GO" id="GO:0003924">
    <property type="term" value="F:GTPase activity"/>
    <property type="evidence" value="ECO:0007669"/>
    <property type="project" value="InterPro"/>
</dbReference>
<dbReference type="SMART" id="SM00173">
    <property type="entry name" value="RAS"/>
    <property type="match status" value="1"/>
</dbReference>
<keyword evidence="4" id="KW-0449">Lipoprotein</keyword>
<name>F4QEL0_CACFS</name>
<dbReference type="RefSeq" id="XP_004350829.1">
    <property type="nucleotide sequence ID" value="XM_004350778.1"/>
</dbReference>
<dbReference type="InterPro" id="IPR001806">
    <property type="entry name" value="Small_GTPase"/>
</dbReference>